<evidence type="ECO:0000256" key="1">
    <source>
        <dbReference type="SAM" id="SignalP"/>
    </source>
</evidence>
<protein>
    <recommendedName>
        <fullName evidence="4">Lipoprotein</fullName>
    </recommendedName>
</protein>
<evidence type="ECO:0000313" key="3">
    <source>
        <dbReference type="Proteomes" id="UP000249518"/>
    </source>
</evidence>
<dbReference type="EMBL" id="QLSV01000009">
    <property type="protein sequence ID" value="RAR47350.1"/>
    <property type="molecule type" value="Genomic_DNA"/>
</dbReference>
<proteinExistence type="predicted"/>
<dbReference type="RefSeq" id="WP_112086362.1">
    <property type="nucleotide sequence ID" value="NZ_QLSV01000009.1"/>
</dbReference>
<dbReference type="PROSITE" id="PS51257">
    <property type="entry name" value="PROKAR_LIPOPROTEIN"/>
    <property type="match status" value="1"/>
</dbReference>
<name>A0A328WM33_9FLAO</name>
<dbReference type="Proteomes" id="UP000249518">
    <property type="component" value="Unassembled WGS sequence"/>
</dbReference>
<accession>A0A328WM33</accession>
<feature type="chain" id="PRO_5016342099" description="Lipoprotein" evidence="1">
    <location>
        <begin position="22"/>
        <end position="191"/>
    </location>
</feature>
<evidence type="ECO:0008006" key="4">
    <source>
        <dbReference type="Google" id="ProtNLM"/>
    </source>
</evidence>
<sequence>MKTLKYTLLLALIALSISCSQEDEEFYNAVYTTIPGLVSIEVQSDYQVNDVLWLNTNDFSRYLNEPNQTSLLDVYQTTNSQKFSFLYRLERQVNGEWENVAVGTNFVEDNGTMSIGNYVTANAIYNSNTEMYEFRGGLRLTQAGQYRIGFFSGYNGSNFDVISDSSNNSTFLTIATTANNVTNGFYAFTVN</sequence>
<keyword evidence="1" id="KW-0732">Signal</keyword>
<gene>
    <name evidence="2" type="ORF">B0I10_10923</name>
</gene>
<organism evidence="2 3">
    <name type="scientific">Flavobacterium lacus</name>
    <dbReference type="NCBI Taxonomy" id="1353778"/>
    <lineage>
        <taxon>Bacteria</taxon>
        <taxon>Pseudomonadati</taxon>
        <taxon>Bacteroidota</taxon>
        <taxon>Flavobacteriia</taxon>
        <taxon>Flavobacteriales</taxon>
        <taxon>Flavobacteriaceae</taxon>
        <taxon>Flavobacterium</taxon>
    </lineage>
</organism>
<feature type="signal peptide" evidence="1">
    <location>
        <begin position="1"/>
        <end position="21"/>
    </location>
</feature>
<dbReference type="OrthoDB" id="1373903at2"/>
<reference evidence="2 3" key="1">
    <citation type="submission" date="2018-06" db="EMBL/GenBank/DDBJ databases">
        <title>Genomic Encyclopedia of Type Strains, Phase III (KMG-III): the genomes of soil and plant-associated and newly described type strains.</title>
        <authorList>
            <person name="Whitman W."/>
        </authorList>
    </citation>
    <scope>NUCLEOTIDE SEQUENCE [LARGE SCALE GENOMIC DNA]</scope>
    <source>
        <strain evidence="2 3">CGMCC 1.12504</strain>
    </source>
</reference>
<evidence type="ECO:0000313" key="2">
    <source>
        <dbReference type="EMBL" id="RAR47350.1"/>
    </source>
</evidence>
<comment type="caution">
    <text evidence="2">The sequence shown here is derived from an EMBL/GenBank/DDBJ whole genome shotgun (WGS) entry which is preliminary data.</text>
</comment>
<dbReference type="AlphaFoldDB" id="A0A328WM33"/>
<keyword evidence="3" id="KW-1185">Reference proteome</keyword>